<gene>
    <name evidence="5" type="ORF">ACFQZI_03895</name>
</gene>
<name>A0ABW2ZCS1_9SPHI</name>
<dbReference type="Pfam" id="PF09859">
    <property type="entry name" value="Oxygenase-NA"/>
    <property type="match status" value="1"/>
</dbReference>
<keyword evidence="6" id="KW-1185">Reference proteome</keyword>
<accession>A0ABW2ZCS1</accession>
<keyword evidence="3" id="KW-0560">Oxidoreductase</keyword>
<dbReference type="RefSeq" id="WP_377138670.1">
    <property type="nucleotide sequence ID" value="NZ_JBHTIA010000003.1"/>
</dbReference>
<reference evidence="6" key="1">
    <citation type="journal article" date="2019" name="Int. J. Syst. Evol. Microbiol.">
        <title>The Global Catalogue of Microorganisms (GCM) 10K type strain sequencing project: providing services to taxonomists for standard genome sequencing and annotation.</title>
        <authorList>
            <consortium name="The Broad Institute Genomics Platform"/>
            <consortium name="The Broad Institute Genome Sequencing Center for Infectious Disease"/>
            <person name="Wu L."/>
            <person name="Ma J."/>
        </authorList>
    </citation>
    <scope>NUCLEOTIDE SEQUENCE [LARGE SCALE GENOMIC DNA]</scope>
    <source>
        <strain evidence="6">CCUG 60742</strain>
    </source>
</reference>
<evidence type="ECO:0000256" key="3">
    <source>
        <dbReference type="ARBA" id="ARBA00023002"/>
    </source>
</evidence>
<evidence type="ECO:0000259" key="4">
    <source>
        <dbReference type="SMART" id="SM00702"/>
    </source>
</evidence>
<dbReference type="SMART" id="SM00702">
    <property type="entry name" value="P4Hc"/>
    <property type="match status" value="1"/>
</dbReference>
<dbReference type="InterPro" id="IPR018655">
    <property type="entry name" value="DUF2086"/>
</dbReference>
<evidence type="ECO:0000256" key="1">
    <source>
        <dbReference type="ARBA" id="ARBA00001961"/>
    </source>
</evidence>
<comment type="caution">
    <text evidence="5">The sequence shown here is derived from an EMBL/GenBank/DDBJ whole genome shotgun (WGS) entry which is preliminary data.</text>
</comment>
<sequence>MELQQRIDQTDWALVTESMNAKGYSSIPGILSADECDALVAHYGDEAGYRKTIVMENHGYGLGQYKYYSYPLPSVVQELREKVYPHIAPIANKWMEVLGIDKQFPHVLSELTTLCHEAGQLRPTPLILKYNKGGYNALHQDLYGEVYFPMQLVVCLNEPGKDFEGGEFVLVEQRPRMQSKAMVLNPKKGDVLLFTTNFRPVMGSKGYYRVNMRHGVSEVTNGNRHTLGIIFHDAT</sequence>
<feature type="domain" description="Prolyl 4-hydroxylase alpha subunit" evidence="4">
    <location>
        <begin position="22"/>
        <end position="232"/>
    </location>
</feature>
<keyword evidence="2" id="KW-0223">Dioxygenase</keyword>
<dbReference type="Proteomes" id="UP001597073">
    <property type="component" value="Unassembled WGS sequence"/>
</dbReference>
<comment type="cofactor">
    <cofactor evidence="1">
        <name>L-ascorbate</name>
        <dbReference type="ChEBI" id="CHEBI:38290"/>
    </cofactor>
</comment>
<dbReference type="InterPro" id="IPR006620">
    <property type="entry name" value="Pro_4_hyd_alph"/>
</dbReference>
<evidence type="ECO:0000256" key="2">
    <source>
        <dbReference type="ARBA" id="ARBA00022964"/>
    </source>
</evidence>
<dbReference type="Gene3D" id="2.60.120.620">
    <property type="entry name" value="q2cbj1_9rhob like domain"/>
    <property type="match status" value="1"/>
</dbReference>
<evidence type="ECO:0000313" key="5">
    <source>
        <dbReference type="EMBL" id="MFD0763978.1"/>
    </source>
</evidence>
<organism evidence="5 6">
    <name type="scientific">Mucilaginibacter lutimaris</name>
    <dbReference type="NCBI Taxonomy" id="931629"/>
    <lineage>
        <taxon>Bacteria</taxon>
        <taxon>Pseudomonadati</taxon>
        <taxon>Bacteroidota</taxon>
        <taxon>Sphingobacteriia</taxon>
        <taxon>Sphingobacteriales</taxon>
        <taxon>Sphingobacteriaceae</taxon>
        <taxon>Mucilaginibacter</taxon>
    </lineage>
</organism>
<protein>
    <submittedName>
        <fullName evidence="5">2OG-Fe(II) oxygenase</fullName>
    </submittedName>
</protein>
<dbReference type="EMBL" id="JBHTIA010000003">
    <property type="protein sequence ID" value="MFD0763978.1"/>
    <property type="molecule type" value="Genomic_DNA"/>
</dbReference>
<evidence type="ECO:0000313" key="6">
    <source>
        <dbReference type="Proteomes" id="UP001597073"/>
    </source>
</evidence>
<proteinExistence type="predicted"/>